<dbReference type="SUPFAM" id="SSF52540">
    <property type="entry name" value="P-loop containing nucleoside triphosphate hydrolases"/>
    <property type="match status" value="1"/>
</dbReference>
<keyword evidence="2" id="KW-1185">Reference proteome</keyword>
<reference evidence="2" key="1">
    <citation type="submission" date="2016-10" db="EMBL/GenBank/DDBJ databases">
        <authorList>
            <person name="Varghese N."/>
            <person name="Submissions S."/>
        </authorList>
    </citation>
    <scope>NUCLEOTIDE SEQUENCE [LARGE SCALE GENOMIC DNA]</scope>
    <source>
        <strain evidence="2">CGMCC 1.7062</strain>
    </source>
</reference>
<name>A0A1H5YBV8_9VIBR</name>
<gene>
    <name evidence="1" type="ORF">SAMN04488244_10910</name>
</gene>
<organism evidence="1 2">
    <name type="scientific">Vibrio hangzhouensis</name>
    <dbReference type="NCBI Taxonomy" id="462991"/>
    <lineage>
        <taxon>Bacteria</taxon>
        <taxon>Pseudomonadati</taxon>
        <taxon>Pseudomonadota</taxon>
        <taxon>Gammaproteobacteria</taxon>
        <taxon>Vibrionales</taxon>
        <taxon>Vibrionaceae</taxon>
        <taxon>Vibrio</taxon>
    </lineage>
</organism>
<dbReference type="Proteomes" id="UP000236721">
    <property type="component" value="Unassembled WGS sequence"/>
</dbReference>
<dbReference type="InterPro" id="IPR027417">
    <property type="entry name" value="P-loop_NTPase"/>
</dbReference>
<protein>
    <submittedName>
        <fullName evidence="1">Uncharacterized protein</fullName>
    </submittedName>
</protein>
<evidence type="ECO:0000313" key="2">
    <source>
        <dbReference type="Proteomes" id="UP000236721"/>
    </source>
</evidence>
<dbReference type="AlphaFoldDB" id="A0A1H5YBV8"/>
<dbReference type="EMBL" id="FNVG01000009">
    <property type="protein sequence ID" value="SEG21589.1"/>
    <property type="molecule type" value="Genomic_DNA"/>
</dbReference>
<dbReference type="RefSeq" id="WP_103880315.1">
    <property type="nucleotide sequence ID" value="NZ_FNVG01000009.1"/>
</dbReference>
<accession>A0A1H5YBV8</accession>
<proteinExistence type="predicted"/>
<sequence length="239" mass="26070">MAKKPKPLRLPEPKNSNVSLPPKHTLYVATTGGGKTTAVKKLDTVPKGAQVAFFDPYRNYAGKKFKGQMVQTFTEFAPFARALVTARKKKAAFKIALVKDANVQNLETFAAIIWSLGDGNKPEFHVVIEELASAVETSGKLKGKAGELWRGGRQFGLVMHSLFQRMQEVPKTVVTQSVNWWVGGLASASDAEYVSKAKGHDVRNISALKTAEHNHGVAQYLLFGNGIGNVEWGSVDCRS</sequence>
<dbReference type="Gene3D" id="3.40.50.300">
    <property type="entry name" value="P-loop containing nucleotide triphosphate hydrolases"/>
    <property type="match status" value="1"/>
</dbReference>
<dbReference type="OrthoDB" id="5813818at2"/>
<evidence type="ECO:0000313" key="1">
    <source>
        <dbReference type="EMBL" id="SEG21589.1"/>
    </source>
</evidence>